<proteinExistence type="predicted"/>
<name>A0ABP3XT40_9FLAO</name>
<dbReference type="InterPro" id="IPR013078">
    <property type="entry name" value="His_Pase_superF_clade-1"/>
</dbReference>
<dbReference type="PANTHER" id="PTHR47623">
    <property type="entry name" value="OS09G0287300 PROTEIN"/>
    <property type="match status" value="1"/>
</dbReference>
<accession>A0ABP3XT40</accession>
<dbReference type="Gene3D" id="3.40.50.1240">
    <property type="entry name" value="Phosphoglycerate mutase-like"/>
    <property type="match status" value="1"/>
</dbReference>
<evidence type="ECO:0000313" key="2">
    <source>
        <dbReference type="Proteomes" id="UP001500507"/>
    </source>
</evidence>
<comment type="caution">
    <text evidence="1">The sequence shown here is derived from an EMBL/GenBank/DDBJ whole genome shotgun (WGS) entry which is preliminary data.</text>
</comment>
<organism evidence="1 2">
    <name type="scientific">Gangjinia marincola</name>
    <dbReference type="NCBI Taxonomy" id="578463"/>
    <lineage>
        <taxon>Bacteria</taxon>
        <taxon>Pseudomonadati</taxon>
        <taxon>Bacteroidota</taxon>
        <taxon>Flavobacteriia</taxon>
        <taxon>Flavobacteriales</taxon>
        <taxon>Flavobacteriaceae</taxon>
        <taxon>Gangjinia</taxon>
    </lineage>
</organism>
<gene>
    <name evidence="1" type="primary">sixA</name>
    <name evidence="1" type="ORF">GCM10009117_01590</name>
</gene>
<keyword evidence="2" id="KW-1185">Reference proteome</keyword>
<dbReference type="PANTHER" id="PTHR47623:SF1">
    <property type="entry name" value="OS09G0287300 PROTEIN"/>
    <property type="match status" value="1"/>
</dbReference>
<dbReference type="CDD" id="cd07067">
    <property type="entry name" value="HP_PGM_like"/>
    <property type="match status" value="1"/>
</dbReference>
<dbReference type="Proteomes" id="UP001500507">
    <property type="component" value="Unassembled WGS sequence"/>
</dbReference>
<reference evidence="2" key="1">
    <citation type="journal article" date="2019" name="Int. J. Syst. Evol. Microbiol.">
        <title>The Global Catalogue of Microorganisms (GCM) 10K type strain sequencing project: providing services to taxonomists for standard genome sequencing and annotation.</title>
        <authorList>
            <consortium name="The Broad Institute Genomics Platform"/>
            <consortium name="The Broad Institute Genome Sequencing Center for Infectious Disease"/>
            <person name="Wu L."/>
            <person name="Ma J."/>
        </authorList>
    </citation>
    <scope>NUCLEOTIDE SEQUENCE [LARGE SCALE GENOMIC DNA]</scope>
    <source>
        <strain evidence="2">JCM 16082</strain>
    </source>
</reference>
<dbReference type="RefSeq" id="WP_343762566.1">
    <property type="nucleotide sequence ID" value="NZ_BAAAFG010000001.1"/>
</dbReference>
<dbReference type="InterPro" id="IPR029033">
    <property type="entry name" value="His_PPase_superfam"/>
</dbReference>
<dbReference type="Pfam" id="PF00300">
    <property type="entry name" value="His_Phos_1"/>
    <property type="match status" value="1"/>
</dbReference>
<protein>
    <submittedName>
        <fullName evidence="1">Phosphohistidine phosphatase SixA</fullName>
    </submittedName>
</protein>
<evidence type="ECO:0000313" key="1">
    <source>
        <dbReference type="EMBL" id="GAA0871014.1"/>
    </source>
</evidence>
<dbReference type="EMBL" id="BAAAFG010000001">
    <property type="protein sequence ID" value="GAA0871014.1"/>
    <property type="molecule type" value="Genomic_DNA"/>
</dbReference>
<sequence>MKKLILIRHGKSAWDEPLADHERPLKKRGFDDGELVSSAFKEYLDQPVTIISSYANRALTTARIFQKNLSVGEDDFHVIDDLYTFDGGSLLKTIKAQPDQIDTLMVFGHNPAMTSIVNQLGDEFTPNVPTTGLTVIEFDTNRWKEVSNGKTLLTLYPKFLR</sequence>
<dbReference type="SUPFAM" id="SSF53254">
    <property type="entry name" value="Phosphoglycerate mutase-like"/>
    <property type="match status" value="1"/>
</dbReference>